<evidence type="ECO:0000313" key="2">
    <source>
        <dbReference type="Proteomes" id="UP001153954"/>
    </source>
</evidence>
<protein>
    <recommendedName>
        <fullName evidence="3">Transposase</fullName>
    </recommendedName>
</protein>
<reference evidence="1" key="1">
    <citation type="submission" date="2022-03" db="EMBL/GenBank/DDBJ databases">
        <authorList>
            <person name="Tunstrom K."/>
        </authorList>
    </citation>
    <scope>NUCLEOTIDE SEQUENCE</scope>
</reference>
<dbReference type="Proteomes" id="UP001153954">
    <property type="component" value="Unassembled WGS sequence"/>
</dbReference>
<dbReference type="EMBL" id="CAKOGL010000007">
    <property type="protein sequence ID" value="CAH2088331.1"/>
    <property type="molecule type" value="Genomic_DNA"/>
</dbReference>
<dbReference type="AlphaFoldDB" id="A0AAU9TN84"/>
<proteinExistence type="predicted"/>
<comment type="caution">
    <text evidence="1">The sequence shown here is derived from an EMBL/GenBank/DDBJ whole genome shotgun (WGS) entry which is preliminary data.</text>
</comment>
<evidence type="ECO:0008006" key="3">
    <source>
        <dbReference type="Google" id="ProtNLM"/>
    </source>
</evidence>
<organism evidence="1 2">
    <name type="scientific">Euphydryas editha</name>
    <name type="common">Edith's checkerspot</name>
    <dbReference type="NCBI Taxonomy" id="104508"/>
    <lineage>
        <taxon>Eukaryota</taxon>
        <taxon>Metazoa</taxon>
        <taxon>Ecdysozoa</taxon>
        <taxon>Arthropoda</taxon>
        <taxon>Hexapoda</taxon>
        <taxon>Insecta</taxon>
        <taxon>Pterygota</taxon>
        <taxon>Neoptera</taxon>
        <taxon>Endopterygota</taxon>
        <taxon>Lepidoptera</taxon>
        <taxon>Glossata</taxon>
        <taxon>Ditrysia</taxon>
        <taxon>Papilionoidea</taxon>
        <taxon>Nymphalidae</taxon>
        <taxon>Nymphalinae</taxon>
        <taxon>Euphydryas</taxon>
    </lineage>
</organism>
<sequence>MLNMAGVNAVIIKNSNNRENMKRHQFLKNLGLALVNQHISLCKDSVNLPRAMRKRMKEFTGETSGEPPAKLTGVRRSCQDCPYKKIGKLVTYVTFAISLYALNTSFLTVKAVLKVWFNNSNCTKVPDITVINIPMIESIETLKAGSHWLQSFPESQLRLSVRQAESLSLARAQGLNLEEGNKIFKLLLQVLTEYDLLDKPDRIFDVDETVVQLNNKPGKVIVTKGAKSVHSVTSGDKVEILSVIAYCNATENFLSPLVIIKGVNRKLEKISRRIFYKIL</sequence>
<evidence type="ECO:0000313" key="1">
    <source>
        <dbReference type="EMBL" id="CAH2088331.1"/>
    </source>
</evidence>
<accession>A0AAU9TN84</accession>
<keyword evidence="2" id="KW-1185">Reference proteome</keyword>
<gene>
    <name evidence="1" type="ORF">EEDITHA_LOCUS4500</name>
</gene>
<name>A0AAU9TN84_EUPED</name>